<dbReference type="PROSITE" id="PS00211">
    <property type="entry name" value="ABC_TRANSPORTER_1"/>
    <property type="match status" value="1"/>
</dbReference>
<dbReference type="InterPro" id="IPR003593">
    <property type="entry name" value="AAA+_ATPase"/>
</dbReference>
<feature type="transmembrane region" description="Helical" evidence="7">
    <location>
        <begin position="56"/>
        <end position="77"/>
    </location>
</feature>
<dbReference type="InterPro" id="IPR036640">
    <property type="entry name" value="ABC1_TM_sf"/>
</dbReference>
<evidence type="ECO:0000313" key="10">
    <source>
        <dbReference type="EMBL" id="RHW32570.1"/>
    </source>
</evidence>
<reference evidence="10 11" key="1">
    <citation type="journal article" date="2007" name="Int. J. Syst. Evol. Microbiol.">
        <title>Oceanobacillus profundus sp. nov., isolated from a deep-sea sediment core.</title>
        <authorList>
            <person name="Kim Y.G."/>
            <person name="Choi D.H."/>
            <person name="Hyun S."/>
            <person name="Cho B.C."/>
        </authorList>
    </citation>
    <scope>NUCLEOTIDE SEQUENCE [LARGE SCALE GENOMIC DNA]</scope>
    <source>
        <strain evidence="10 11">DSM 18246</strain>
    </source>
</reference>
<keyword evidence="6 7" id="KW-0472">Membrane</keyword>
<dbReference type="RefSeq" id="WP_118889204.1">
    <property type="nucleotide sequence ID" value="NZ_JAUOPF010000008.1"/>
</dbReference>
<evidence type="ECO:0000313" key="11">
    <source>
        <dbReference type="Proteomes" id="UP000285456"/>
    </source>
</evidence>
<dbReference type="InterPro" id="IPR039421">
    <property type="entry name" value="Type_1_exporter"/>
</dbReference>
<dbReference type="InterPro" id="IPR017871">
    <property type="entry name" value="ABC_transporter-like_CS"/>
</dbReference>
<dbReference type="SUPFAM" id="SSF52540">
    <property type="entry name" value="P-loop containing nucleoside triphosphate hydrolases"/>
    <property type="match status" value="1"/>
</dbReference>
<dbReference type="OrthoDB" id="9770415at2"/>
<protein>
    <submittedName>
        <fullName evidence="10">ABC transporter ATP-binding protein</fullName>
    </submittedName>
</protein>
<dbReference type="SUPFAM" id="SSF90123">
    <property type="entry name" value="ABC transporter transmembrane region"/>
    <property type="match status" value="1"/>
</dbReference>
<keyword evidence="5 7" id="KW-1133">Transmembrane helix</keyword>
<dbReference type="Pfam" id="PF00664">
    <property type="entry name" value="ABC_membrane"/>
    <property type="match status" value="1"/>
</dbReference>
<dbReference type="EMBL" id="QWEH01000005">
    <property type="protein sequence ID" value="RHW32570.1"/>
    <property type="molecule type" value="Genomic_DNA"/>
</dbReference>
<keyword evidence="4 10" id="KW-0067">ATP-binding</keyword>
<feature type="domain" description="ABC transmembrane type-1" evidence="9">
    <location>
        <begin position="19"/>
        <end position="299"/>
    </location>
</feature>
<feature type="transmembrane region" description="Helical" evidence="7">
    <location>
        <begin position="124"/>
        <end position="145"/>
    </location>
</feature>
<dbReference type="GO" id="GO:0015421">
    <property type="term" value="F:ABC-type oligopeptide transporter activity"/>
    <property type="evidence" value="ECO:0007669"/>
    <property type="project" value="TreeGrafter"/>
</dbReference>
<dbReference type="InterPro" id="IPR003439">
    <property type="entry name" value="ABC_transporter-like_ATP-bd"/>
</dbReference>
<dbReference type="Gene3D" id="1.20.1560.10">
    <property type="entry name" value="ABC transporter type 1, transmembrane domain"/>
    <property type="match status" value="1"/>
</dbReference>
<dbReference type="GO" id="GO:0005886">
    <property type="term" value="C:plasma membrane"/>
    <property type="evidence" value="ECO:0007669"/>
    <property type="project" value="UniProtKB-SubCell"/>
</dbReference>
<dbReference type="PROSITE" id="PS50929">
    <property type="entry name" value="ABC_TM1F"/>
    <property type="match status" value="1"/>
</dbReference>
<feature type="transmembrane region" description="Helical" evidence="7">
    <location>
        <begin position="152"/>
        <end position="171"/>
    </location>
</feature>
<sequence length="579" mass="65743">MYLVDIFKRYLSKRTILYLIAFTFLIFSEILQVIPPKLIGDIIDSLTSGNLTQSKLISEVILLVAIALFHFVVIYIWSSSLFGGEFFIQKELRKDMFYRTLYNKKAPNDQGNALTIMNNDINTIGSSFGFGILSFMSTVIGLLVIFTMSIMISWKLTIVSLPPMLLIIFVVKRLGKQVHQNSMDVQDKKGYLNNHSLEFFNGLRLIRIFMLEKKYVESFFRLNQGVTNSEIVLARTVSMFHPIIVTLIRINYVITLGYGSYLIAVGDITIGALITFLFYINLLHWPIRALGDFINFFQQGNASASRFIDYVDNTKNNSSFTRNIKSLTDIRFEHFSLRRGNSNALSDVNLIVRRGENIAIVGKTGSGKSSLISFFAGEYDTYEGSASISNVPYRELSQKNLSNLVAYVPQEPSNLSKTIYENLILGSSSAKEKIEEVLQITSLHKEVKNSNLTLNSSIGGSGKNLSGGQLQKLALSRALLKNSELLLLDDIFSFIDSKSAVAIFEKLLRFRREKTNIIVTNNFELTQRVDKIIVLIDGKVVEMGSHETLIQSNNWYSNQYRKFKELSELEEEERRLQCE</sequence>
<dbReference type="PANTHER" id="PTHR43394:SF1">
    <property type="entry name" value="ATP-BINDING CASSETTE SUB-FAMILY B MEMBER 10, MITOCHONDRIAL"/>
    <property type="match status" value="1"/>
</dbReference>
<keyword evidence="3" id="KW-0547">Nucleotide-binding</keyword>
<dbReference type="CDD" id="cd18541">
    <property type="entry name" value="ABC_6TM_TmrB_like"/>
    <property type="match status" value="1"/>
</dbReference>
<dbReference type="PROSITE" id="PS50893">
    <property type="entry name" value="ABC_TRANSPORTER_2"/>
    <property type="match status" value="1"/>
</dbReference>
<keyword evidence="11" id="KW-1185">Reference proteome</keyword>
<dbReference type="Gene3D" id="3.40.50.300">
    <property type="entry name" value="P-loop containing nucleotide triphosphate hydrolases"/>
    <property type="match status" value="1"/>
</dbReference>
<dbReference type="SMART" id="SM00382">
    <property type="entry name" value="AAA"/>
    <property type="match status" value="1"/>
</dbReference>
<evidence type="ECO:0000256" key="7">
    <source>
        <dbReference type="SAM" id="Phobius"/>
    </source>
</evidence>
<evidence type="ECO:0000256" key="6">
    <source>
        <dbReference type="ARBA" id="ARBA00023136"/>
    </source>
</evidence>
<dbReference type="GO" id="GO:0005524">
    <property type="term" value="F:ATP binding"/>
    <property type="evidence" value="ECO:0007669"/>
    <property type="project" value="UniProtKB-KW"/>
</dbReference>
<evidence type="ECO:0000256" key="3">
    <source>
        <dbReference type="ARBA" id="ARBA00022741"/>
    </source>
</evidence>
<evidence type="ECO:0000259" key="9">
    <source>
        <dbReference type="PROSITE" id="PS50929"/>
    </source>
</evidence>
<organism evidence="10 11">
    <name type="scientific">Oceanobacillus profundus</name>
    <dbReference type="NCBI Taxonomy" id="372463"/>
    <lineage>
        <taxon>Bacteria</taxon>
        <taxon>Bacillati</taxon>
        <taxon>Bacillota</taxon>
        <taxon>Bacilli</taxon>
        <taxon>Bacillales</taxon>
        <taxon>Bacillaceae</taxon>
        <taxon>Oceanobacillus</taxon>
    </lineage>
</organism>
<evidence type="ECO:0000256" key="4">
    <source>
        <dbReference type="ARBA" id="ARBA00022840"/>
    </source>
</evidence>
<accession>A0A417YHY5</accession>
<comment type="caution">
    <text evidence="10">The sequence shown here is derived from an EMBL/GenBank/DDBJ whole genome shotgun (WGS) entry which is preliminary data.</text>
</comment>
<dbReference type="PANTHER" id="PTHR43394">
    <property type="entry name" value="ATP-DEPENDENT PERMEASE MDL1, MITOCHONDRIAL"/>
    <property type="match status" value="1"/>
</dbReference>
<proteinExistence type="predicted"/>
<dbReference type="AlphaFoldDB" id="A0A417YHY5"/>
<dbReference type="GO" id="GO:0016887">
    <property type="term" value="F:ATP hydrolysis activity"/>
    <property type="evidence" value="ECO:0007669"/>
    <property type="project" value="InterPro"/>
</dbReference>
<feature type="transmembrane region" description="Helical" evidence="7">
    <location>
        <begin position="16"/>
        <end position="35"/>
    </location>
</feature>
<dbReference type="InterPro" id="IPR027417">
    <property type="entry name" value="P-loop_NTPase"/>
</dbReference>
<evidence type="ECO:0000259" key="8">
    <source>
        <dbReference type="PROSITE" id="PS50893"/>
    </source>
</evidence>
<dbReference type="InterPro" id="IPR011527">
    <property type="entry name" value="ABC1_TM_dom"/>
</dbReference>
<evidence type="ECO:0000256" key="2">
    <source>
        <dbReference type="ARBA" id="ARBA00022692"/>
    </source>
</evidence>
<evidence type="ECO:0000256" key="5">
    <source>
        <dbReference type="ARBA" id="ARBA00022989"/>
    </source>
</evidence>
<evidence type="ECO:0000256" key="1">
    <source>
        <dbReference type="ARBA" id="ARBA00004651"/>
    </source>
</evidence>
<feature type="domain" description="ABC transporter" evidence="8">
    <location>
        <begin position="330"/>
        <end position="562"/>
    </location>
</feature>
<keyword evidence="2 7" id="KW-0812">Transmembrane</keyword>
<name>A0A417YHY5_9BACI</name>
<feature type="transmembrane region" description="Helical" evidence="7">
    <location>
        <begin position="258"/>
        <end position="280"/>
    </location>
</feature>
<gene>
    <name evidence="10" type="ORF">D1B32_09575</name>
</gene>
<comment type="subcellular location">
    <subcellularLocation>
        <location evidence="1">Cell membrane</location>
        <topology evidence="1">Multi-pass membrane protein</topology>
    </subcellularLocation>
</comment>
<dbReference type="Pfam" id="PF00005">
    <property type="entry name" value="ABC_tran"/>
    <property type="match status" value="1"/>
</dbReference>
<dbReference type="Proteomes" id="UP000285456">
    <property type="component" value="Unassembled WGS sequence"/>
</dbReference>